<dbReference type="Proteomes" id="UP000886998">
    <property type="component" value="Unassembled WGS sequence"/>
</dbReference>
<accession>A0A8X6ML45</accession>
<reference evidence="2" key="1">
    <citation type="submission" date="2020-08" db="EMBL/GenBank/DDBJ databases">
        <title>Multicomponent nature underlies the extraordinary mechanical properties of spider dragline silk.</title>
        <authorList>
            <person name="Kono N."/>
            <person name="Nakamura H."/>
            <person name="Mori M."/>
            <person name="Yoshida Y."/>
            <person name="Ohtoshi R."/>
            <person name="Malay A.D."/>
            <person name="Moran D.A.P."/>
            <person name="Tomita M."/>
            <person name="Numata K."/>
            <person name="Arakawa K."/>
        </authorList>
    </citation>
    <scope>NUCLEOTIDE SEQUENCE</scope>
</reference>
<dbReference type="EMBL" id="BMAV01028237">
    <property type="protein sequence ID" value="GFS66250.1"/>
    <property type="molecule type" value="Genomic_DNA"/>
</dbReference>
<evidence type="ECO:0000313" key="2">
    <source>
        <dbReference type="EMBL" id="GFS66250.1"/>
    </source>
</evidence>
<dbReference type="OrthoDB" id="10362945at2759"/>
<protein>
    <submittedName>
        <fullName evidence="2">Uncharacterized protein</fullName>
    </submittedName>
</protein>
<proteinExistence type="predicted"/>
<keyword evidence="3" id="KW-1185">Reference proteome</keyword>
<gene>
    <name evidence="2" type="ORF">TNIN_379191</name>
</gene>
<dbReference type="AlphaFoldDB" id="A0A8X6ML45"/>
<evidence type="ECO:0000313" key="3">
    <source>
        <dbReference type="Proteomes" id="UP000886998"/>
    </source>
</evidence>
<evidence type="ECO:0000256" key="1">
    <source>
        <dbReference type="SAM" id="MobiDB-lite"/>
    </source>
</evidence>
<name>A0A8X6ML45_9ARAC</name>
<organism evidence="2 3">
    <name type="scientific">Trichonephila inaurata madagascariensis</name>
    <dbReference type="NCBI Taxonomy" id="2747483"/>
    <lineage>
        <taxon>Eukaryota</taxon>
        <taxon>Metazoa</taxon>
        <taxon>Ecdysozoa</taxon>
        <taxon>Arthropoda</taxon>
        <taxon>Chelicerata</taxon>
        <taxon>Arachnida</taxon>
        <taxon>Araneae</taxon>
        <taxon>Araneomorphae</taxon>
        <taxon>Entelegynae</taxon>
        <taxon>Araneoidea</taxon>
        <taxon>Nephilidae</taxon>
        <taxon>Trichonephila</taxon>
        <taxon>Trichonephila inaurata</taxon>
    </lineage>
</organism>
<sequence>MILVQRSKQEPKGCHSYPRSSCSSPHTWGRSSGWCQSPLNGSVASAPTHNRLQYPGVFGVGRSRKRRKKMWPLRRTVPKRGK</sequence>
<feature type="region of interest" description="Disordered" evidence="1">
    <location>
        <begin position="63"/>
        <end position="82"/>
    </location>
</feature>
<feature type="compositionally biased region" description="Polar residues" evidence="1">
    <location>
        <begin position="18"/>
        <end position="31"/>
    </location>
</feature>
<comment type="caution">
    <text evidence="2">The sequence shown here is derived from an EMBL/GenBank/DDBJ whole genome shotgun (WGS) entry which is preliminary data.</text>
</comment>
<feature type="region of interest" description="Disordered" evidence="1">
    <location>
        <begin position="1"/>
        <end position="31"/>
    </location>
</feature>